<dbReference type="Proteomes" id="UP001432322">
    <property type="component" value="Unassembled WGS sequence"/>
</dbReference>
<name>A0AAV5W3C5_9BILA</name>
<organism evidence="1 2">
    <name type="scientific">Pristionchus fissidentatus</name>
    <dbReference type="NCBI Taxonomy" id="1538716"/>
    <lineage>
        <taxon>Eukaryota</taxon>
        <taxon>Metazoa</taxon>
        <taxon>Ecdysozoa</taxon>
        <taxon>Nematoda</taxon>
        <taxon>Chromadorea</taxon>
        <taxon>Rhabditida</taxon>
        <taxon>Rhabditina</taxon>
        <taxon>Diplogasteromorpha</taxon>
        <taxon>Diplogasteroidea</taxon>
        <taxon>Neodiplogasteridae</taxon>
        <taxon>Pristionchus</taxon>
    </lineage>
</organism>
<feature type="non-terminal residue" evidence="1">
    <location>
        <position position="79"/>
    </location>
</feature>
<evidence type="ECO:0000313" key="2">
    <source>
        <dbReference type="Proteomes" id="UP001432322"/>
    </source>
</evidence>
<evidence type="ECO:0000313" key="1">
    <source>
        <dbReference type="EMBL" id="GMT24973.1"/>
    </source>
</evidence>
<reference evidence="1" key="1">
    <citation type="submission" date="2023-10" db="EMBL/GenBank/DDBJ databases">
        <title>Genome assembly of Pristionchus species.</title>
        <authorList>
            <person name="Yoshida K."/>
            <person name="Sommer R.J."/>
        </authorList>
    </citation>
    <scope>NUCLEOTIDE SEQUENCE</scope>
    <source>
        <strain evidence="1">RS5133</strain>
    </source>
</reference>
<keyword evidence="2" id="KW-1185">Reference proteome</keyword>
<protein>
    <submittedName>
        <fullName evidence="1">Uncharacterized protein</fullName>
    </submittedName>
</protein>
<accession>A0AAV5W3C5</accession>
<sequence length="79" mass="9110">MNRWFDGVVTLLYEGPTKVYFVYTSDGKAALFPRVYDRNPGVRVGAYVRVRLIPPPKYGKNKEVQDLNVIDRPVDHEVN</sequence>
<proteinExistence type="predicted"/>
<comment type="caution">
    <text evidence="1">The sequence shown here is derived from an EMBL/GenBank/DDBJ whole genome shotgun (WGS) entry which is preliminary data.</text>
</comment>
<gene>
    <name evidence="1" type="ORF">PFISCL1PPCAC_16270</name>
</gene>
<dbReference type="AlphaFoldDB" id="A0AAV5W3C5"/>
<dbReference type="EMBL" id="BTSY01000004">
    <property type="protein sequence ID" value="GMT24973.1"/>
    <property type="molecule type" value="Genomic_DNA"/>
</dbReference>